<dbReference type="AlphaFoldDB" id="A0A1I2FJC2"/>
<feature type="binding site" evidence="9">
    <location>
        <position position="39"/>
    </location>
    <ligand>
        <name>ATP</name>
        <dbReference type="ChEBI" id="CHEBI:30616"/>
    </ligand>
</feature>
<keyword evidence="5 9" id="KW-0067">ATP-binding</keyword>
<dbReference type="GO" id="GO:0103016">
    <property type="term" value="F:tRNA-uridine 2-sulfurtransferase activity"/>
    <property type="evidence" value="ECO:0007669"/>
    <property type="project" value="UniProtKB-EC"/>
</dbReference>
<keyword evidence="2 9" id="KW-0808">Transferase</keyword>
<comment type="catalytic activity">
    <reaction evidence="8 9">
        <text>S-sulfanyl-L-cysteinyl-[protein] + uridine(34) in tRNA + AH2 + ATP = 2-thiouridine(34) in tRNA + L-cysteinyl-[protein] + A + AMP + diphosphate + H(+)</text>
        <dbReference type="Rhea" id="RHEA:47032"/>
        <dbReference type="Rhea" id="RHEA-COMP:10131"/>
        <dbReference type="Rhea" id="RHEA-COMP:11726"/>
        <dbReference type="Rhea" id="RHEA-COMP:11727"/>
        <dbReference type="Rhea" id="RHEA-COMP:11728"/>
        <dbReference type="ChEBI" id="CHEBI:13193"/>
        <dbReference type="ChEBI" id="CHEBI:15378"/>
        <dbReference type="ChEBI" id="CHEBI:17499"/>
        <dbReference type="ChEBI" id="CHEBI:29950"/>
        <dbReference type="ChEBI" id="CHEBI:30616"/>
        <dbReference type="ChEBI" id="CHEBI:33019"/>
        <dbReference type="ChEBI" id="CHEBI:61963"/>
        <dbReference type="ChEBI" id="CHEBI:65315"/>
        <dbReference type="ChEBI" id="CHEBI:87170"/>
        <dbReference type="ChEBI" id="CHEBI:456215"/>
        <dbReference type="EC" id="2.8.1.13"/>
    </reaction>
</comment>
<name>A0A1I2FJC2_9BACT</name>
<protein>
    <recommendedName>
        <fullName evidence="9">tRNA-specific 2-thiouridylase MnmA</fullName>
        <ecNumber evidence="9">2.8.1.13</ecNumber>
    </recommendedName>
</protein>
<feature type="domain" description="tRNA-specific 2-thiouridylase MnmA-like C-terminal" evidence="10">
    <location>
        <begin position="289"/>
        <end position="354"/>
    </location>
</feature>
<comment type="subcellular location">
    <subcellularLocation>
        <location evidence="9">Cytoplasm</location>
    </subcellularLocation>
</comment>
<dbReference type="InterPro" id="IPR014729">
    <property type="entry name" value="Rossmann-like_a/b/a_fold"/>
</dbReference>
<dbReference type="InterPro" id="IPR046884">
    <property type="entry name" value="MnmA-like_central"/>
</dbReference>
<evidence type="ECO:0000256" key="6">
    <source>
        <dbReference type="ARBA" id="ARBA00022884"/>
    </source>
</evidence>
<feature type="region of interest" description="Interaction with tRNA" evidence="9">
    <location>
        <begin position="146"/>
        <end position="148"/>
    </location>
</feature>
<feature type="site" description="Interaction with tRNA" evidence="9">
    <location>
        <position position="338"/>
    </location>
</feature>
<organism evidence="12 13">
    <name type="scientific">Thermophagus xiamenensis</name>
    <dbReference type="NCBI Taxonomy" id="385682"/>
    <lineage>
        <taxon>Bacteria</taxon>
        <taxon>Pseudomonadati</taxon>
        <taxon>Bacteroidota</taxon>
        <taxon>Bacteroidia</taxon>
        <taxon>Marinilabiliales</taxon>
        <taxon>Marinilabiliaceae</taxon>
        <taxon>Thermophagus</taxon>
    </lineage>
</organism>
<feature type="disulfide bond" description="Alternate" evidence="9">
    <location>
        <begin position="100"/>
        <end position="197"/>
    </location>
</feature>
<dbReference type="eggNOG" id="COG0482">
    <property type="taxonomic scope" value="Bacteria"/>
</dbReference>
<feature type="active site" description="Nucleophile" evidence="9">
    <location>
        <position position="100"/>
    </location>
</feature>
<dbReference type="NCBIfam" id="NF001138">
    <property type="entry name" value="PRK00143.1"/>
    <property type="match status" value="1"/>
</dbReference>
<dbReference type="InterPro" id="IPR023382">
    <property type="entry name" value="MnmA-like_central_sf"/>
</dbReference>
<feature type="binding site" evidence="9">
    <location>
        <position position="124"/>
    </location>
    <ligand>
        <name>ATP</name>
        <dbReference type="ChEBI" id="CHEBI:30616"/>
    </ligand>
</feature>
<evidence type="ECO:0000256" key="7">
    <source>
        <dbReference type="ARBA" id="ARBA00023157"/>
    </source>
</evidence>
<sequence>MDMNIKPSKILVGMSGGLDSTMTALLLQESGHTVVGLTLKTWHRQPDTMEKEIRKVDAITRQLGIEHHVVDVQIPFHQSVVNYFCREYLVGRTPNPCNRCNPIIKWPTLLQKAQELNCSYIATGHYVQKEFVNNKWYIKRGMDLSKDQSYFLWNLDQPVLEKALFPLGDMTKSGVRQLAISKGLQAIAQQNESMGVCFLDGTNYREFLAEQLDHTALRPGDIVDEKGNVLGKHNGIAHYTIGQKKGLGLNDTGWFVAALKADTNQVVVSKTASLKTESLNLKDYYLVDPMGANNSQSVSVRIRGIDTVPMIPGTIQRISEDKLKVVFEKPAWGITPGQSIVFYDNDLVIGGGIV</sequence>
<dbReference type="GO" id="GO:0005524">
    <property type="term" value="F:ATP binding"/>
    <property type="evidence" value="ECO:0007669"/>
    <property type="project" value="UniProtKB-KW"/>
</dbReference>
<evidence type="ECO:0000259" key="10">
    <source>
        <dbReference type="Pfam" id="PF20258"/>
    </source>
</evidence>
<dbReference type="Gene3D" id="2.30.30.280">
    <property type="entry name" value="Adenine nucleotide alpha hydrolases-like domains"/>
    <property type="match status" value="1"/>
</dbReference>
<keyword evidence="4 9" id="KW-0547">Nucleotide-binding</keyword>
<reference evidence="12 13" key="1">
    <citation type="submission" date="2016-10" db="EMBL/GenBank/DDBJ databases">
        <authorList>
            <person name="de Groot N.N."/>
        </authorList>
    </citation>
    <scope>NUCLEOTIDE SEQUENCE [LARGE SCALE GENOMIC DNA]</scope>
    <source>
        <strain evidence="12 13">DSM 19012</strain>
    </source>
</reference>
<keyword evidence="7 9" id="KW-1015">Disulfide bond</keyword>
<dbReference type="SUPFAM" id="SSF52402">
    <property type="entry name" value="Adenine nucleotide alpha hydrolases-like"/>
    <property type="match status" value="1"/>
</dbReference>
<dbReference type="Gene3D" id="2.40.30.10">
    <property type="entry name" value="Translation factors"/>
    <property type="match status" value="1"/>
</dbReference>
<evidence type="ECO:0000256" key="8">
    <source>
        <dbReference type="ARBA" id="ARBA00051542"/>
    </source>
</evidence>
<keyword evidence="6 9" id="KW-0694">RNA-binding</keyword>
<keyword evidence="9" id="KW-0963">Cytoplasm</keyword>
<evidence type="ECO:0000256" key="2">
    <source>
        <dbReference type="ARBA" id="ARBA00022679"/>
    </source>
</evidence>
<dbReference type="EC" id="2.8.1.13" evidence="9"/>
<dbReference type="FunFam" id="2.30.30.280:FF:000001">
    <property type="entry name" value="tRNA-specific 2-thiouridylase MnmA"/>
    <property type="match status" value="1"/>
</dbReference>
<dbReference type="Pfam" id="PF20258">
    <property type="entry name" value="tRNA_Me_trans_C"/>
    <property type="match status" value="1"/>
</dbReference>
<dbReference type="EMBL" id="FONA01000030">
    <property type="protein sequence ID" value="SFF04878.1"/>
    <property type="molecule type" value="Genomic_DNA"/>
</dbReference>
<dbReference type="GO" id="GO:0000049">
    <property type="term" value="F:tRNA binding"/>
    <property type="evidence" value="ECO:0007669"/>
    <property type="project" value="UniProtKB-KW"/>
</dbReference>
<dbReference type="PANTHER" id="PTHR11933">
    <property type="entry name" value="TRNA 5-METHYLAMINOMETHYL-2-THIOURIDYLATE -METHYLTRANSFERASE"/>
    <property type="match status" value="1"/>
</dbReference>
<feature type="active site" description="Cysteine persulfide intermediate" evidence="9">
    <location>
        <position position="197"/>
    </location>
</feature>
<dbReference type="CDD" id="cd01998">
    <property type="entry name" value="MnmA_TRMU-like"/>
    <property type="match status" value="1"/>
</dbReference>
<gene>
    <name evidence="9" type="primary">mnmA</name>
    <name evidence="12" type="ORF">SAMN05444380_1307</name>
</gene>
<evidence type="ECO:0000256" key="4">
    <source>
        <dbReference type="ARBA" id="ARBA00022741"/>
    </source>
</evidence>
<feature type="site" description="Interaction with tRNA" evidence="9">
    <location>
        <position position="125"/>
    </location>
</feature>
<evidence type="ECO:0000256" key="1">
    <source>
        <dbReference type="ARBA" id="ARBA00022555"/>
    </source>
</evidence>
<evidence type="ECO:0000256" key="3">
    <source>
        <dbReference type="ARBA" id="ARBA00022694"/>
    </source>
</evidence>
<dbReference type="Gene3D" id="3.40.50.620">
    <property type="entry name" value="HUPs"/>
    <property type="match status" value="1"/>
</dbReference>
<dbReference type="Pfam" id="PF03054">
    <property type="entry name" value="tRNA_Me_trans"/>
    <property type="match status" value="1"/>
</dbReference>
<feature type="binding site" evidence="9">
    <location>
        <begin position="13"/>
        <end position="20"/>
    </location>
    <ligand>
        <name>ATP</name>
        <dbReference type="ChEBI" id="CHEBI:30616"/>
    </ligand>
</feature>
<dbReference type="PANTHER" id="PTHR11933:SF5">
    <property type="entry name" value="MITOCHONDRIAL TRNA-SPECIFIC 2-THIOURIDYLASE 1"/>
    <property type="match status" value="1"/>
</dbReference>
<dbReference type="GO" id="GO:0002143">
    <property type="term" value="P:tRNA wobble position uridine thiolation"/>
    <property type="evidence" value="ECO:0007669"/>
    <property type="project" value="TreeGrafter"/>
</dbReference>
<dbReference type="NCBIfam" id="TIGR00420">
    <property type="entry name" value="trmU"/>
    <property type="match status" value="1"/>
</dbReference>
<comment type="function">
    <text evidence="9">Catalyzes the 2-thiolation of uridine at the wobble position (U34) of tRNA, leading to the formation of s(2)U34.</text>
</comment>
<evidence type="ECO:0000256" key="5">
    <source>
        <dbReference type="ARBA" id="ARBA00022840"/>
    </source>
</evidence>
<dbReference type="InParanoid" id="A0A1I2FJC2"/>
<dbReference type="GO" id="GO:0005737">
    <property type="term" value="C:cytoplasm"/>
    <property type="evidence" value="ECO:0007669"/>
    <property type="project" value="UniProtKB-SubCell"/>
</dbReference>
<dbReference type="Proteomes" id="UP000181976">
    <property type="component" value="Unassembled WGS sequence"/>
</dbReference>
<keyword evidence="3 9" id="KW-0819">tRNA processing</keyword>
<keyword evidence="1 9" id="KW-0820">tRNA-binding</keyword>
<dbReference type="InterPro" id="IPR046885">
    <property type="entry name" value="MnmA-like_C"/>
</dbReference>
<evidence type="ECO:0000256" key="9">
    <source>
        <dbReference type="HAMAP-Rule" id="MF_00144"/>
    </source>
</evidence>
<dbReference type="InterPro" id="IPR004506">
    <property type="entry name" value="MnmA-like"/>
</dbReference>
<accession>A0A1I2FJC2</accession>
<proteinExistence type="inferred from homology"/>
<evidence type="ECO:0000313" key="13">
    <source>
        <dbReference type="Proteomes" id="UP000181976"/>
    </source>
</evidence>
<dbReference type="HAMAP" id="MF_00144">
    <property type="entry name" value="tRNA_thiouridyl_MnmA"/>
    <property type="match status" value="1"/>
</dbReference>
<feature type="domain" description="tRNA-specific 2-thiouridylase MnmA-like central" evidence="11">
    <location>
        <begin position="206"/>
        <end position="270"/>
    </location>
</feature>
<dbReference type="Pfam" id="PF20259">
    <property type="entry name" value="tRNA_Me_trans_M"/>
    <property type="match status" value="1"/>
</dbReference>
<dbReference type="STRING" id="385682.SAMN05444380_1307"/>
<evidence type="ECO:0000259" key="11">
    <source>
        <dbReference type="Pfam" id="PF20259"/>
    </source>
</evidence>
<comment type="similarity">
    <text evidence="9">Belongs to the MnmA/TRMU family.</text>
</comment>
<evidence type="ECO:0000313" key="12">
    <source>
        <dbReference type="EMBL" id="SFF04878.1"/>
    </source>
</evidence>
<keyword evidence="13" id="KW-1185">Reference proteome</keyword>
<comment type="caution">
    <text evidence="9">Lacks conserved residue(s) required for the propagation of feature annotation.</text>
</comment>